<protein>
    <submittedName>
        <fullName evidence="1">Uncharacterized protein</fullName>
    </submittedName>
</protein>
<reference evidence="1 2" key="1">
    <citation type="journal article" date="2019" name="Int. J. Syst. Evol. Microbiol.">
        <title>The Global Catalogue of Microorganisms (GCM) 10K type strain sequencing project: providing services to taxonomists for standard genome sequencing and annotation.</title>
        <authorList>
            <consortium name="The Broad Institute Genomics Platform"/>
            <consortium name="The Broad Institute Genome Sequencing Center for Infectious Disease"/>
            <person name="Wu L."/>
            <person name="Ma J."/>
        </authorList>
    </citation>
    <scope>NUCLEOTIDE SEQUENCE [LARGE SCALE GENOMIC DNA]</scope>
    <source>
        <strain evidence="1 2">JCM 9383</strain>
    </source>
</reference>
<proteinExistence type="predicted"/>
<dbReference type="Proteomes" id="UP001500979">
    <property type="component" value="Unassembled WGS sequence"/>
</dbReference>
<gene>
    <name evidence="1" type="ORF">GCM10010470_37280</name>
</gene>
<organism evidence="1 2">
    <name type="scientific">Saccharopolyspora taberi</name>
    <dbReference type="NCBI Taxonomy" id="60895"/>
    <lineage>
        <taxon>Bacteria</taxon>
        <taxon>Bacillati</taxon>
        <taxon>Actinomycetota</taxon>
        <taxon>Actinomycetes</taxon>
        <taxon>Pseudonocardiales</taxon>
        <taxon>Pseudonocardiaceae</taxon>
        <taxon>Saccharopolyspora</taxon>
    </lineage>
</organism>
<dbReference type="EMBL" id="BAAAUX010000015">
    <property type="protein sequence ID" value="GAA2798635.1"/>
    <property type="molecule type" value="Genomic_DNA"/>
</dbReference>
<evidence type="ECO:0000313" key="2">
    <source>
        <dbReference type="Proteomes" id="UP001500979"/>
    </source>
</evidence>
<accession>A0ABN3VF28</accession>
<evidence type="ECO:0000313" key="1">
    <source>
        <dbReference type="EMBL" id="GAA2798635.1"/>
    </source>
</evidence>
<keyword evidence="2" id="KW-1185">Reference proteome</keyword>
<comment type="caution">
    <text evidence="1">The sequence shown here is derived from an EMBL/GenBank/DDBJ whole genome shotgun (WGS) entry which is preliminary data.</text>
</comment>
<name>A0ABN3VF28_9PSEU</name>
<dbReference type="RefSeq" id="WP_344681413.1">
    <property type="nucleotide sequence ID" value="NZ_BAAAUX010000015.1"/>
</dbReference>
<sequence length="71" mass="7378">MKPVPDVEVTGTVTRMSAERGADGDVVVVAYVDTGDGQIARTWLRLPADCAGYLRGRLASSTPTAGQAGDQ</sequence>